<evidence type="ECO:0000313" key="1">
    <source>
        <dbReference type="EMBL" id="PTW61788.1"/>
    </source>
</evidence>
<gene>
    <name evidence="1" type="ORF">C8N35_102504</name>
</gene>
<reference evidence="1 2" key="1">
    <citation type="submission" date="2018-04" db="EMBL/GenBank/DDBJ databases">
        <title>Genomic Encyclopedia of Archaeal and Bacterial Type Strains, Phase II (KMG-II): from individual species to whole genera.</title>
        <authorList>
            <person name="Goeker M."/>
        </authorList>
    </citation>
    <scope>NUCLEOTIDE SEQUENCE [LARGE SCALE GENOMIC DNA]</scope>
    <source>
        <strain evidence="1 2">DSM 23382</strain>
    </source>
</reference>
<protein>
    <submittedName>
        <fullName evidence="1">Flagellar protein FlaF</fullName>
    </submittedName>
</protein>
<comment type="caution">
    <text evidence="1">The sequence shown here is derived from an EMBL/GenBank/DDBJ whole genome shotgun (WGS) entry which is preliminary data.</text>
</comment>
<keyword evidence="1" id="KW-0282">Flagellum</keyword>
<dbReference type="InterPro" id="IPR010845">
    <property type="entry name" value="FlaF"/>
</dbReference>
<organism evidence="1 2">
    <name type="scientific">Breoghania corrubedonensis</name>
    <dbReference type="NCBI Taxonomy" id="665038"/>
    <lineage>
        <taxon>Bacteria</taxon>
        <taxon>Pseudomonadati</taxon>
        <taxon>Pseudomonadota</taxon>
        <taxon>Alphaproteobacteria</taxon>
        <taxon>Hyphomicrobiales</taxon>
        <taxon>Stappiaceae</taxon>
        <taxon>Breoghania</taxon>
    </lineage>
</organism>
<dbReference type="Proteomes" id="UP000244081">
    <property type="component" value="Unassembled WGS sequence"/>
</dbReference>
<dbReference type="GO" id="GO:0044781">
    <property type="term" value="P:bacterial-type flagellum organization"/>
    <property type="evidence" value="ECO:0007669"/>
    <property type="project" value="InterPro"/>
</dbReference>
<dbReference type="AlphaFoldDB" id="A0A2T5VDF3"/>
<name>A0A2T5VDF3_9HYPH</name>
<accession>A0A2T5VDF3</accession>
<dbReference type="EMBL" id="QAYG01000002">
    <property type="protein sequence ID" value="PTW61788.1"/>
    <property type="molecule type" value="Genomic_DNA"/>
</dbReference>
<sequence length="123" mass="13919">MYNQATAAYQKMSQTGVNPRDLEATLLMKAAGKLQNVVDHWDEVSRSELSEQLTYNRRLWTFLLAAVSEADNPLPEAIKLNITNLGVFIMNRTLEVMYKPDPQRLLSLISINRNIAEGLRGRG</sequence>
<keyword evidence="1" id="KW-0969">Cilium</keyword>
<dbReference type="NCBIfam" id="NF009435">
    <property type="entry name" value="PRK12794.1"/>
    <property type="match status" value="1"/>
</dbReference>
<dbReference type="Pfam" id="PF07309">
    <property type="entry name" value="FlaF"/>
    <property type="match status" value="1"/>
</dbReference>
<proteinExistence type="predicted"/>
<keyword evidence="1" id="KW-0966">Cell projection</keyword>
<evidence type="ECO:0000313" key="2">
    <source>
        <dbReference type="Proteomes" id="UP000244081"/>
    </source>
</evidence>
<dbReference type="OrthoDB" id="8563081at2"/>
<keyword evidence="2" id="KW-1185">Reference proteome</keyword>